<evidence type="ECO:0000313" key="1">
    <source>
        <dbReference type="EMBL" id="KAI4314129.1"/>
    </source>
</evidence>
<gene>
    <name evidence="1" type="ORF">L6164_027065</name>
</gene>
<sequence>MDRSRSQCFEKVGLKKGPWIPEEDQKLMAFIEEHDHGTWHSLPGKAGLRRCGKSFKLRWINYLRPDIKRGKFSLEEEHTIVRLQAFLGNKWSTIAAHLPQRTDYEIKNYWHNHLKKRLTKVGIDPITHRPKTNGFGYSKDVSNLSHMAQWESARLEAEARLVQDSRLENQLSSSFSKPARFILNKISLPQPSVPPPCLDVLTAWQRSWTSSSQSNKDHTTVHDMYATMLTADGLESPAFPESMPLSISTTVETLNNNKDVSNLSHMAQWESARLEAEARLVQDPRLENQLDSSFPQPSVPPPCPDVLTAWQRSWTSSSQSNKDHTTVHDMYGMMLTADGLESPAFPESMPLPISTTVETLNNNFLPSTTTASCEGNGNCVNLIETSGDNESWKYLPKEVYDGALDLQDDNIMVAVEAFMRASAGYKCHL</sequence>
<comment type="caution">
    <text evidence="1">The sequence shown here is derived from an EMBL/GenBank/DDBJ whole genome shotgun (WGS) entry which is preliminary data.</text>
</comment>
<organism evidence="1 2">
    <name type="scientific">Bauhinia variegata</name>
    <name type="common">Purple orchid tree</name>
    <name type="synonym">Phanera variegata</name>
    <dbReference type="NCBI Taxonomy" id="167791"/>
    <lineage>
        <taxon>Eukaryota</taxon>
        <taxon>Viridiplantae</taxon>
        <taxon>Streptophyta</taxon>
        <taxon>Embryophyta</taxon>
        <taxon>Tracheophyta</taxon>
        <taxon>Spermatophyta</taxon>
        <taxon>Magnoliopsida</taxon>
        <taxon>eudicotyledons</taxon>
        <taxon>Gunneridae</taxon>
        <taxon>Pentapetalae</taxon>
        <taxon>rosids</taxon>
        <taxon>fabids</taxon>
        <taxon>Fabales</taxon>
        <taxon>Fabaceae</taxon>
        <taxon>Cercidoideae</taxon>
        <taxon>Cercideae</taxon>
        <taxon>Bauhiniinae</taxon>
        <taxon>Bauhinia</taxon>
    </lineage>
</organism>
<dbReference type="EMBL" id="CM039436">
    <property type="protein sequence ID" value="KAI4314129.1"/>
    <property type="molecule type" value="Genomic_DNA"/>
</dbReference>
<reference evidence="1 2" key="1">
    <citation type="journal article" date="2022" name="DNA Res.">
        <title>Chromosomal-level genome assembly of the orchid tree Bauhinia variegata (Leguminosae; Cercidoideae) supports the allotetraploid origin hypothesis of Bauhinia.</title>
        <authorList>
            <person name="Zhong Y."/>
            <person name="Chen Y."/>
            <person name="Zheng D."/>
            <person name="Pang J."/>
            <person name="Liu Y."/>
            <person name="Luo S."/>
            <person name="Meng S."/>
            <person name="Qian L."/>
            <person name="Wei D."/>
            <person name="Dai S."/>
            <person name="Zhou R."/>
        </authorList>
    </citation>
    <scope>NUCLEOTIDE SEQUENCE [LARGE SCALE GENOMIC DNA]</scope>
    <source>
        <strain evidence="1">BV-YZ2020</strain>
    </source>
</reference>
<dbReference type="Proteomes" id="UP000828941">
    <property type="component" value="Chromosome 11"/>
</dbReference>
<keyword evidence="2" id="KW-1185">Reference proteome</keyword>
<accession>A0ACB9LSF7</accession>
<evidence type="ECO:0000313" key="2">
    <source>
        <dbReference type="Proteomes" id="UP000828941"/>
    </source>
</evidence>
<proteinExistence type="predicted"/>
<protein>
    <submittedName>
        <fullName evidence="1">Uncharacterized protein</fullName>
    </submittedName>
</protein>
<name>A0ACB9LSF7_BAUVA</name>